<dbReference type="PANTHER" id="PTHR22807">
    <property type="entry name" value="NOP2 YEAST -RELATED NOL1/NOP2/FMU SUN DOMAIN-CONTAINING"/>
    <property type="match status" value="1"/>
</dbReference>
<evidence type="ECO:0000313" key="9">
    <source>
        <dbReference type="Proteomes" id="UP000287701"/>
    </source>
</evidence>
<dbReference type="AlphaFoldDB" id="A0A410JT04"/>
<dbReference type="GO" id="GO:0003723">
    <property type="term" value="F:RNA binding"/>
    <property type="evidence" value="ECO:0007669"/>
    <property type="project" value="UniProtKB-UniRule"/>
</dbReference>
<evidence type="ECO:0000256" key="6">
    <source>
        <dbReference type="PROSITE-ProRule" id="PRU01023"/>
    </source>
</evidence>
<feature type="active site" description="Nucleophile" evidence="6">
    <location>
        <position position="355"/>
    </location>
</feature>
<dbReference type="Gene3D" id="3.30.70.1170">
    <property type="entry name" value="Sun protein, domain 3"/>
    <property type="match status" value="1"/>
</dbReference>
<evidence type="ECO:0000313" key="8">
    <source>
        <dbReference type="EMBL" id="QAR31304.1"/>
    </source>
</evidence>
<evidence type="ECO:0000256" key="4">
    <source>
        <dbReference type="ARBA" id="ARBA00022691"/>
    </source>
</evidence>
<dbReference type="PROSITE" id="PS51686">
    <property type="entry name" value="SAM_MT_RSMB_NOP"/>
    <property type="match status" value="1"/>
</dbReference>
<feature type="binding site" evidence="6">
    <location>
        <position position="302"/>
    </location>
    <ligand>
        <name>S-adenosyl-L-methionine</name>
        <dbReference type="ChEBI" id="CHEBI:59789"/>
    </ligand>
</feature>
<feature type="binding site" evidence="6">
    <location>
        <position position="257"/>
    </location>
    <ligand>
        <name>S-adenosyl-L-methionine</name>
        <dbReference type="ChEBI" id="CHEBI:59789"/>
    </ligand>
</feature>
<organism evidence="8 9">
    <name type="scientific">Ornithobacterium rhinotracheale</name>
    <dbReference type="NCBI Taxonomy" id="28251"/>
    <lineage>
        <taxon>Bacteria</taxon>
        <taxon>Pseudomonadati</taxon>
        <taxon>Bacteroidota</taxon>
        <taxon>Flavobacteriia</taxon>
        <taxon>Flavobacteriales</taxon>
        <taxon>Weeksellaceae</taxon>
        <taxon>Ornithobacterium</taxon>
    </lineage>
</organism>
<dbReference type="Pfam" id="PF22458">
    <property type="entry name" value="RsmF-B_ferredox"/>
    <property type="match status" value="1"/>
</dbReference>
<evidence type="ECO:0000259" key="7">
    <source>
        <dbReference type="PROSITE" id="PS51686"/>
    </source>
</evidence>
<reference evidence="8 9" key="1">
    <citation type="submission" date="2019-01" db="EMBL/GenBank/DDBJ databases">
        <title>Whole Genome of Ornithobacterium rhinotracheale FARPER-174b.</title>
        <authorList>
            <person name="Tataje-Lavanda L.A."/>
            <person name="Montalvan A."/>
            <person name="Montesinos R."/>
            <person name="Zimic M."/>
            <person name="Fernandez-Sanchez M."/>
            <person name="Fernandez-Diaz M."/>
        </authorList>
    </citation>
    <scope>NUCLEOTIDE SEQUENCE [LARGE SCALE GENOMIC DNA]</scope>
    <source>
        <strain evidence="8 9">FARPER-174b</strain>
    </source>
</reference>
<protein>
    <submittedName>
        <fullName evidence="8">Methyltransferase domain-containing protein</fullName>
    </submittedName>
</protein>
<feature type="domain" description="SAM-dependent MTase RsmB/NOP-type" evidence="7">
    <location>
        <begin position="143"/>
        <end position="403"/>
    </location>
</feature>
<dbReference type="EMBL" id="CP035107">
    <property type="protein sequence ID" value="QAR31304.1"/>
    <property type="molecule type" value="Genomic_DNA"/>
</dbReference>
<dbReference type="RefSeq" id="WP_128501739.1">
    <property type="nucleotide sequence ID" value="NZ_CP035107.1"/>
</dbReference>
<dbReference type="InterPro" id="IPR001678">
    <property type="entry name" value="MeTrfase_RsmB-F_NOP2_dom"/>
</dbReference>
<dbReference type="PRINTS" id="PR02008">
    <property type="entry name" value="RCMTFAMILY"/>
</dbReference>
<dbReference type="GO" id="GO:0008173">
    <property type="term" value="F:RNA methyltransferase activity"/>
    <property type="evidence" value="ECO:0007669"/>
    <property type="project" value="InterPro"/>
</dbReference>
<accession>A0A410JT04</accession>
<dbReference type="SUPFAM" id="SSF53335">
    <property type="entry name" value="S-adenosyl-L-methionine-dependent methyltransferases"/>
    <property type="match status" value="1"/>
</dbReference>
<evidence type="ECO:0000256" key="2">
    <source>
        <dbReference type="ARBA" id="ARBA00022603"/>
    </source>
</evidence>
<dbReference type="InterPro" id="IPR054728">
    <property type="entry name" value="RsmB-like_ferredoxin"/>
</dbReference>
<dbReference type="PANTHER" id="PTHR22807:SF53">
    <property type="entry name" value="RIBOSOMAL RNA SMALL SUBUNIT METHYLTRANSFERASE B-RELATED"/>
    <property type="match status" value="1"/>
</dbReference>
<dbReference type="Proteomes" id="UP000287701">
    <property type="component" value="Chromosome"/>
</dbReference>
<dbReference type="GO" id="GO:0001510">
    <property type="term" value="P:RNA methylation"/>
    <property type="evidence" value="ECO:0007669"/>
    <property type="project" value="InterPro"/>
</dbReference>
<sequence length="403" mass="46330">MKQALPFRNLYIGITQILQSVFEQNRYTDKEIERTFKQNKQWGSRDRAFVAETVYDIVRWKSLIDYASNGALKRKDYWSLIATYFIISNVEIPQLEEFGRYNIDKIKSNYLKAKKIQNVWYSVSPNLYKLGVEQLGEESWNQELDAMNQPAPPILRLNTLKANEKMLRKSLAEAEVEIEAIPDYPDAYLLVNQKNLFQTEAFKNGWFEMQDASSQLVAPFLELEPGMRVVDACAGGGGKSLHMAALLQNKGSVLAMDIVPWKLKEVKKRAKRNAAFNIQTKIIESSKTIKRLHNSFDRVLIDAPCTGVGVLKRNPDAKWKINQDFLQRVTSEQTKILASYPKMLKKGGLMVYATCSIFPAENEKQIQRFLAENPNFELIEEKKILPSQSGFDGFYMAKIKRMI</sequence>
<name>A0A410JT04_ORNRH</name>
<keyword evidence="5 6" id="KW-0694">RNA-binding</keyword>
<dbReference type="Pfam" id="PF01189">
    <property type="entry name" value="Methyltr_RsmB-F"/>
    <property type="match status" value="1"/>
</dbReference>
<comment type="similarity">
    <text evidence="1 6">Belongs to the class I-like SAM-binding methyltransferase superfamily. RsmB/NOP family.</text>
</comment>
<keyword evidence="2 6" id="KW-0489">Methyltransferase</keyword>
<dbReference type="InterPro" id="IPR029063">
    <property type="entry name" value="SAM-dependent_MTases_sf"/>
</dbReference>
<dbReference type="PROSITE" id="PS01153">
    <property type="entry name" value="NOL1_NOP2_SUN"/>
    <property type="match status" value="1"/>
</dbReference>
<dbReference type="InterPro" id="IPR023267">
    <property type="entry name" value="RCMT"/>
</dbReference>
<proteinExistence type="inferred from homology"/>
<dbReference type="InterPro" id="IPR035926">
    <property type="entry name" value="NusB-like_sf"/>
</dbReference>
<dbReference type="InterPro" id="IPR018314">
    <property type="entry name" value="RsmB/NOL1/NOP2-like_CS"/>
</dbReference>
<evidence type="ECO:0000256" key="1">
    <source>
        <dbReference type="ARBA" id="ARBA00007494"/>
    </source>
</evidence>
<dbReference type="Gene3D" id="3.40.50.150">
    <property type="entry name" value="Vaccinia Virus protein VP39"/>
    <property type="match status" value="1"/>
</dbReference>
<dbReference type="InterPro" id="IPR049560">
    <property type="entry name" value="MeTrfase_RsmB-F_NOP2_cat"/>
</dbReference>
<keyword evidence="3 6" id="KW-0808">Transferase</keyword>
<keyword evidence="4 6" id="KW-0949">S-adenosyl-L-methionine</keyword>
<gene>
    <name evidence="8" type="ORF">EQP59_08120</name>
</gene>
<dbReference type="CDD" id="cd02440">
    <property type="entry name" value="AdoMet_MTases"/>
    <property type="match status" value="1"/>
</dbReference>
<comment type="caution">
    <text evidence="6">Lacks conserved residue(s) required for the propagation of feature annotation.</text>
</comment>
<dbReference type="SUPFAM" id="SSF48013">
    <property type="entry name" value="NusB-like"/>
    <property type="match status" value="1"/>
</dbReference>
<evidence type="ECO:0000256" key="5">
    <source>
        <dbReference type="ARBA" id="ARBA00022884"/>
    </source>
</evidence>
<dbReference type="OrthoDB" id="9810297at2"/>
<evidence type="ECO:0000256" key="3">
    <source>
        <dbReference type="ARBA" id="ARBA00022679"/>
    </source>
</evidence>